<dbReference type="PANTHER" id="PTHR40788">
    <property type="entry name" value="CLR5 DOMAIN-CONTAINING PROTEIN-RELATED"/>
    <property type="match status" value="1"/>
</dbReference>
<proteinExistence type="predicted"/>
<gene>
    <name evidence="2" type="ORF">PAC_16499</name>
</gene>
<evidence type="ECO:0000313" key="2">
    <source>
        <dbReference type="EMBL" id="CZR66598.1"/>
    </source>
</evidence>
<dbReference type="AlphaFoldDB" id="A0A1L7XNJ6"/>
<protein>
    <submittedName>
        <fullName evidence="2">Uncharacterized protein</fullName>
    </submittedName>
</protein>
<reference evidence="2 3" key="1">
    <citation type="submission" date="2016-03" db="EMBL/GenBank/DDBJ databases">
        <authorList>
            <person name="Ploux O."/>
        </authorList>
    </citation>
    <scope>NUCLEOTIDE SEQUENCE [LARGE SCALE GENOMIC DNA]</scope>
    <source>
        <strain evidence="2 3">UAMH 11012</strain>
    </source>
</reference>
<dbReference type="Proteomes" id="UP000184330">
    <property type="component" value="Unassembled WGS sequence"/>
</dbReference>
<keyword evidence="3" id="KW-1185">Reference proteome</keyword>
<dbReference type="EMBL" id="FJOG01000038">
    <property type="protein sequence ID" value="CZR66598.1"/>
    <property type="molecule type" value="Genomic_DNA"/>
</dbReference>
<name>A0A1L7XNJ6_9HELO</name>
<feature type="compositionally biased region" description="Basic and acidic residues" evidence="1">
    <location>
        <begin position="609"/>
        <end position="618"/>
    </location>
</feature>
<feature type="region of interest" description="Disordered" evidence="1">
    <location>
        <begin position="609"/>
        <end position="640"/>
    </location>
</feature>
<evidence type="ECO:0000313" key="3">
    <source>
        <dbReference type="Proteomes" id="UP000184330"/>
    </source>
</evidence>
<dbReference type="STRING" id="576137.A0A1L7XNJ6"/>
<dbReference type="OrthoDB" id="2922289at2759"/>
<organism evidence="2 3">
    <name type="scientific">Phialocephala subalpina</name>
    <dbReference type="NCBI Taxonomy" id="576137"/>
    <lineage>
        <taxon>Eukaryota</taxon>
        <taxon>Fungi</taxon>
        <taxon>Dikarya</taxon>
        <taxon>Ascomycota</taxon>
        <taxon>Pezizomycotina</taxon>
        <taxon>Leotiomycetes</taxon>
        <taxon>Helotiales</taxon>
        <taxon>Mollisiaceae</taxon>
        <taxon>Phialocephala</taxon>
        <taxon>Phialocephala fortinii species complex</taxon>
    </lineage>
</organism>
<evidence type="ECO:0000256" key="1">
    <source>
        <dbReference type="SAM" id="MobiDB-lite"/>
    </source>
</evidence>
<sequence>MAQPRQIQDLFNLVVQNHLKVPQRIEELRNSLCTTQEQLAYLYRWRRVDIERIWRAFDNEGRIKTVRSCLLCGQKLLKNAKDNTLQETTRLFPEWNQEGLESGPEYFLNMLRHRALSSLTVQYSFGINTGDRGDGAFIANGLSTKDFKVPEMFSTTRYLRFDCDRYYGLPLDRPRPGATTEQWAEFNMIKDLNLRAAQGPAALTLQRQNMANSVVMIVANRLLTDDALANVATNRPQKSDEVREIAISKLTLTPTVAKLSVSVPELLYEALEQKDALEDYLNISCTEPSVLYFLTESWNFSRPGLATDEFGESRSGNIMDQSQCSVSFFEMIHNALVGIANWSYISRLIQYLIDFENDKDSKVIIRQELSNLVHVEYERARGLLKRYVQMCSGREYFRRTKDVFDNGIERVSMSADFEPKTIAIQNPQLSYMLSLCKKRVSAEDAVLTIKQLDAHYNNYPQDRARLKEREWESFSDLAVIVAFIQTLKLSISIPSHHPKKGQLYTTKAKALFNELDPLKKGINLSQFVAPESTLLLPGKAQGALSALNNYVLANTGSEMGILYDDLVEACASRMAQYLQENKARLKGRSTIEDAAWPTTDILTPKARIEQRREKEKTRPPHSSVFNITLRPTPPPAAPATVPKQKFKVKANTLAVFGGFFSRGEARSWIHWNDFVAAMEDLKFTIEAKGGSVYRFVPSPDMPMNQRRTNLHQPHEFKVEGPYLYEIAGKLRRHYDLGPDSVEL</sequence>
<dbReference type="PANTHER" id="PTHR40788:SF1">
    <property type="entry name" value="IPA PROTEIN"/>
    <property type="match status" value="1"/>
</dbReference>
<accession>A0A1L7XNJ6</accession>